<gene>
    <name evidence="2" type="ordered locus">Mchl_5425</name>
</gene>
<reference evidence="2 3" key="2">
    <citation type="journal article" date="2012" name="J. Bacteriol.">
        <title>Complete genome sequences of six strains of the genus Methylobacterium.</title>
        <authorList>
            <person name="Marx C.J."/>
            <person name="Bringel F."/>
            <person name="Chistoserdova L."/>
            <person name="Moulin L."/>
            <person name="Farhan Ul Haque M."/>
            <person name="Fleischman D.E."/>
            <person name="Gruffaz C."/>
            <person name="Jourand P."/>
            <person name="Knief C."/>
            <person name="Lee M.C."/>
            <person name="Muller E.E."/>
            <person name="Nadalig T."/>
            <person name="Peyraud R."/>
            <person name="Roselli S."/>
            <person name="Russ L."/>
            <person name="Goodwin L.A."/>
            <person name="Ivanova N."/>
            <person name="Kyrpides N."/>
            <person name="Lajus A."/>
            <person name="Land M.L."/>
            <person name="Medigue C."/>
            <person name="Mikhailova N."/>
            <person name="Nolan M."/>
            <person name="Woyke T."/>
            <person name="Stolyar S."/>
            <person name="Vorholt J.A."/>
            <person name="Vuilleumier S."/>
        </authorList>
    </citation>
    <scope>NUCLEOTIDE SEQUENCE [LARGE SCALE GENOMIC DNA]</scope>
    <source>
        <strain evidence="3">CM4 / NCIMB 13688</strain>
        <plasmid evidence="2 3">pCMU01</plasmid>
    </source>
</reference>
<name>B7L2X2_METC4</name>
<evidence type="ECO:0000313" key="3">
    <source>
        <dbReference type="Proteomes" id="UP000002385"/>
    </source>
</evidence>
<organism evidence="2 3">
    <name type="scientific">Methylorubrum extorquens (strain CM4 / NCIMB 13688)</name>
    <name type="common">Methylobacterium extorquens</name>
    <dbReference type="NCBI Taxonomy" id="440085"/>
    <lineage>
        <taxon>Bacteria</taxon>
        <taxon>Pseudomonadati</taxon>
        <taxon>Pseudomonadota</taxon>
        <taxon>Alphaproteobacteria</taxon>
        <taxon>Hyphomicrobiales</taxon>
        <taxon>Methylobacteriaceae</taxon>
        <taxon>Methylorubrum</taxon>
    </lineage>
</organism>
<dbReference type="KEGG" id="mch:Mchl_5425"/>
<feature type="chain" id="PRO_5002859643" description="Lipoprotein" evidence="1">
    <location>
        <begin position="33"/>
        <end position="411"/>
    </location>
</feature>
<accession>B7L2X2</accession>
<dbReference type="EMBL" id="CP001299">
    <property type="protein sequence ID" value="ACK86180.1"/>
    <property type="molecule type" value="Genomic_DNA"/>
</dbReference>
<dbReference type="HOGENOM" id="CLU_668698_0_0_5"/>
<sequence>MHVVILMTERPRKAAFSTLLAFGLALASSACAIVDESLAPRSYRMNEGWEEYRNNAILLNIIRASNSAPLHFVSLVKYTGTGEASAGMSAQLSYAAADANGARTFGPLTAGGKVDNTIELATLDTTEFTQGMIAEVSPQEFHQLLGSGIPREVLLHVLLDTVQVENGSGVSFDFRNDPLDDKYTGSDPRGCDAYEYAVPFAEPIWFGVHEGDCRYHKFNTFVRKAVEYGLDADPVKAVNPEAGTVKDAPPKKVVWQLCYNAGVNREYDRLSTVGQSPSACGKSVERRGDETIPFAYNGRTIYLRRLNPKFRSPIGAFRYLGRLVASGAAQSVRLNRTAEARDLRTGDTRLMTLEGAGAACFAEAAYLGERYCVPAQGAQNTKSVFSLLATLVALRTKRSDLPAATSLVLRP</sequence>
<reference evidence="2 3" key="1">
    <citation type="submission" date="2008-12" db="EMBL/GenBank/DDBJ databases">
        <title>Complete sequence of plasmid1 of Methylobacterium chloromethanicum CM4.</title>
        <authorList>
            <consortium name="US DOE Joint Genome Institute"/>
            <person name="Lucas S."/>
            <person name="Copeland A."/>
            <person name="Lapidus A."/>
            <person name="Glavina del Rio T."/>
            <person name="Dalin E."/>
            <person name="Tice H."/>
            <person name="Bruce D."/>
            <person name="Goodwin L."/>
            <person name="Pitluck S."/>
            <person name="Chertkov O."/>
            <person name="Brettin T."/>
            <person name="Detter J.C."/>
            <person name="Han C."/>
            <person name="Larimer F."/>
            <person name="Land M."/>
            <person name="Hauser L."/>
            <person name="Kyrpides N."/>
            <person name="Mikhailova N."/>
            <person name="Marx C."/>
            <person name="Richardson P."/>
        </authorList>
    </citation>
    <scope>NUCLEOTIDE SEQUENCE [LARGE SCALE GENOMIC DNA]</scope>
    <source>
        <strain evidence="3">CM4 / NCIMB 13688</strain>
        <plasmid evidence="2 3">pCMU01</plasmid>
    </source>
</reference>
<keyword evidence="1" id="KW-0732">Signal</keyword>
<proteinExistence type="predicted"/>
<keyword evidence="2" id="KW-0614">Plasmid</keyword>
<dbReference type="Proteomes" id="UP000002385">
    <property type="component" value="Plasmid pCMU01"/>
</dbReference>
<evidence type="ECO:0000256" key="1">
    <source>
        <dbReference type="SAM" id="SignalP"/>
    </source>
</evidence>
<dbReference type="RefSeq" id="WP_012606083.1">
    <property type="nucleotide sequence ID" value="NC_011758.1"/>
</dbReference>
<geneLocation type="plasmid" evidence="2 3">
    <name>pCMU01</name>
</geneLocation>
<evidence type="ECO:0000313" key="2">
    <source>
        <dbReference type="EMBL" id="ACK86180.1"/>
    </source>
</evidence>
<evidence type="ECO:0008006" key="4">
    <source>
        <dbReference type="Google" id="ProtNLM"/>
    </source>
</evidence>
<feature type="signal peptide" evidence="1">
    <location>
        <begin position="1"/>
        <end position="32"/>
    </location>
</feature>
<dbReference type="AlphaFoldDB" id="B7L2X2"/>
<protein>
    <recommendedName>
        <fullName evidence="4">Lipoprotein</fullName>
    </recommendedName>
</protein>